<dbReference type="BioCyc" id="PSYR875330:G11XH-2216-MONOMER"/>
<protein>
    <submittedName>
        <fullName evidence="3">Competence/damage inducible protein CinA</fullName>
    </submittedName>
</protein>
<dbReference type="NCBIfam" id="TIGR00199">
    <property type="entry name" value="PncC_domain"/>
    <property type="match status" value="1"/>
</dbReference>
<dbReference type="Pfam" id="PF02464">
    <property type="entry name" value="CinA"/>
    <property type="match status" value="1"/>
</dbReference>
<dbReference type="InterPro" id="IPR036653">
    <property type="entry name" value="CinA-like_C"/>
</dbReference>
<feature type="domain" description="CinA C-terminal" evidence="2">
    <location>
        <begin position="135"/>
        <end position="236"/>
    </location>
</feature>
<proteinExistence type="predicted"/>
<evidence type="ECO:0000256" key="1">
    <source>
        <dbReference type="SAM" id="MobiDB-lite"/>
    </source>
</evidence>
<feature type="region of interest" description="Disordered" evidence="1">
    <location>
        <begin position="64"/>
        <end position="96"/>
    </location>
</feature>
<gene>
    <name evidence="3" type="ORF">Pgy4_12111</name>
</gene>
<dbReference type="InterPro" id="IPR008136">
    <property type="entry name" value="CinA_C"/>
</dbReference>
<evidence type="ECO:0000313" key="4">
    <source>
        <dbReference type="Proteomes" id="UP000005466"/>
    </source>
</evidence>
<sequence length="303" mass="33016">MCDGRKVITLNQAVQLQRTFRLLVTGRFLTAMNLDLAYRLSSLLLDNRAARYKKGLLYEKQTSKGFRQRSLHPAGRSQKKAERNDGRNGQKAGTQERCAINRQWQTRFKVAALSQESLLQASSMNENTVDEITGLADTLGRLLDAMNAQVTTAESCTGGGIAEAITRIAGSSAWFEAGYVTYSNAQKTRQLGVPEALFVEAGAVSQPVVEAMVRGAQRESGARFAVAVSGVAGPGGVVRRINRSVPYGCVGARMMRLSHSVASSMATGIRSVDRRSKPRCKGLYSLRVEKCQNRGRRALIAVE</sequence>
<name>F3C481_PSESG</name>
<dbReference type="EMBL" id="ADWY01000525">
    <property type="protein sequence ID" value="EGH12186.1"/>
    <property type="molecule type" value="Genomic_DNA"/>
</dbReference>
<evidence type="ECO:0000313" key="3">
    <source>
        <dbReference type="EMBL" id="EGH12186.1"/>
    </source>
</evidence>
<dbReference type="AlphaFoldDB" id="F3C481"/>
<accession>F3C481</accession>
<dbReference type="SUPFAM" id="SSF142433">
    <property type="entry name" value="CinA-like"/>
    <property type="match status" value="1"/>
</dbReference>
<evidence type="ECO:0000259" key="2">
    <source>
        <dbReference type="Pfam" id="PF02464"/>
    </source>
</evidence>
<dbReference type="HOGENOM" id="CLU_917881_0_0_6"/>
<organism evidence="3 4">
    <name type="scientific">Pseudomonas savastanoi pv. glycinea str. race 4</name>
    <dbReference type="NCBI Taxonomy" id="875330"/>
    <lineage>
        <taxon>Bacteria</taxon>
        <taxon>Pseudomonadati</taxon>
        <taxon>Pseudomonadota</taxon>
        <taxon>Gammaproteobacteria</taxon>
        <taxon>Pseudomonadales</taxon>
        <taxon>Pseudomonadaceae</taxon>
        <taxon>Pseudomonas</taxon>
    </lineage>
</organism>
<dbReference type="PATRIC" id="fig|875330.6.peg.2111"/>
<dbReference type="Proteomes" id="UP000005466">
    <property type="component" value="Unassembled WGS sequence"/>
</dbReference>
<dbReference type="Gene3D" id="3.90.950.20">
    <property type="entry name" value="CinA-like"/>
    <property type="match status" value="1"/>
</dbReference>
<reference evidence="3 4" key="1">
    <citation type="journal article" date="2011" name="PLoS Pathog.">
        <title>Dynamic evolution of pathogenicity revealed by sequencing and comparative genomics of 19 Pseudomonas syringae isolates.</title>
        <authorList>
            <person name="Baltrus D.A."/>
            <person name="Nishimura M.T."/>
            <person name="Romanchuk A."/>
            <person name="Chang J.H."/>
            <person name="Mukhtar M.S."/>
            <person name="Cherkis K."/>
            <person name="Roach J."/>
            <person name="Grant S.R."/>
            <person name="Jones C.D."/>
            <person name="Dangl J.L."/>
        </authorList>
    </citation>
    <scope>NUCLEOTIDE SEQUENCE [LARGE SCALE GENOMIC DNA]</scope>
    <source>
        <strain evidence="4">race 4</strain>
    </source>
</reference>
<comment type="caution">
    <text evidence="3">The sequence shown here is derived from an EMBL/GenBank/DDBJ whole genome shotgun (WGS) entry which is preliminary data.</text>
</comment>
<feature type="compositionally biased region" description="Basic and acidic residues" evidence="1">
    <location>
        <begin position="79"/>
        <end position="88"/>
    </location>
</feature>